<proteinExistence type="predicted"/>
<sequence length="116" mass="12969">MHDLSTGHNITAHAIAGVPQSKWWTLGFGTAFACDDKLTGPTTGSLTRLAGLKASMSTLHWTVRTHTYSCHWFSQTRSSMEALWRFKELIGFTKSIGKCLWFLGLDNLDWLGFCNS</sequence>
<dbReference type="EMBL" id="VOIH02000006">
    <property type="protein sequence ID" value="KAF3443589.1"/>
    <property type="molecule type" value="Genomic_DNA"/>
</dbReference>
<evidence type="ECO:0000313" key="1">
    <source>
        <dbReference type="EMBL" id="KAF3443589.1"/>
    </source>
</evidence>
<reference evidence="1" key="1">
    <citation type="submission" date="2020-03" db="EMBL/GenBank/DDBJ databases">
        <title>A high-quality chromosome-level genome assembly of a woody plant with both climbing and erect habits, Rhamnella rubrinervis.</title>
        <authorList>
            <person name="Lu Z."/>
            <person name="Yang Y."/>
            <person name="Zhu X."/>
            <person name="Sun Y."/>
        </authorList>
    </citation>
    <scope>NUCLEOTIDE SEQUENCE</scope>
    <source>
        <strain evidence="1">BYM</strain>
        <tissue evidence="1">Leaf</tissue>
    </source>
</reference>
<name>A0A8K0H0U6_9ROSA</name>
<accession>A0A8K0H0U6</accession>
<gene>
    <name evidence="1" type="ORF">FNV43_RR13277</name>
</gene>
<dbReference type="AlphaFoldDB" id="A0A8K0H0U6"/>
<comment type="caution">
    <text evidence="1">The sequence shown here is derived from an EMBL/GenBank/DDBJ whole genome shotgun (WGS) entry which is preliminary data.</text>
</comment>
<organism evidence="1 2">
    <name type="scientific">Rhamnella rubrinervis</name>
    <dbReference type="NCBI Taxonomy" id="2594499"/>
    <lineage>
        <taxon>Eukaryota</taxon>
        <taxon>Viridiplantae</taxon>
        <taxon>Streptophyta</taxon>
        <taxon>Embryophyta</taxon>
        <taxon>Tracheophyta</taxon>
        <taxon>Spermatophyta</taxon>
        <taxon>Magnoliopsida</taxon>
        <taxon>eudicotyledons</taxon>
        <taxon>Gunneridae</taxon>
        <taxon>Pentapetalae</taxon>
        <taxon>rosids</taxon>
        <taxon>fabids</taxon>
        <taxon>Rosales</taxon>
        <taxon>Rhamnaceae</taxon>
        <taxon>rhamnoid group</taxon>
        <taxon>Rhamneae</taxon>
        <taxon>Rhamnella</taxon>
    </lineage>
</organism>
<keyword evidence="2" id="KW-1185">Reference proteome</keyword>
<dbReference type="Proteomes" id="UP000796880">
    <property type="component" value="Unassembled WGS sequence"/>
</dbReference>
<protein>
    <submittedName>
        <fullName evidence="1">Uncharacterized protein</fullName>
    </submittedName>
</protein>
<evidence type="ECO:0000313" key="2">
    <source>
        <dbReference type="Proteomes" id="UP000796880"/>
    </source>
</evidence>